<evidence type="ECO:0000259" key="19">
    <source>
        <dbReference type="PROSITE" id="PS51217"/>
    </source>
</evidence>
<dbReference type="InterPro" id="IPR038726">
    <property type="entry name" value="PDDEXK_AddAB-type"/>
</dbReference>
<keyword evidence="6 15" id="KW-0347">Helicase</keyword>
<evidence type="ECO:0000256" key="5">
    <source>
        <dbReference type="ARBA" id="ARBA00022801"/>
    </source>
</evidence>
<name>A0ABM8ZVA2_9VIBR</name>
<sequence>MQSSDLPSQDQSSQALITPTPFESTPLKAMHFPLHGRRLIEASAGTGKTFTIASLYLRLLLGHGGDASFGRPLSVAEILVVTFTEAATEELRDRIRLKIHDARLAFEQAKAIKALRGVDSVTGDEMSDDQTISGLIDDTAADDYQEIAALLLIAERQMDEAAIYTIHGFCQRMLTQHAFESGSYFEQTFVTDLAPMQQQVVDDYWRRFFYPLSAEHSAMVQQIWPTPEKLYSVLRPYLHAQQATVQLGTQKQLLQTQDESHSDDIADSLAPLFAEACAAIDALKAVWHAAQADLFACIDGSGIDKRSYSKKHLPNWLAKVSDWAQSPTQSLQWPDELARFSQRTLVEKTKKGEAPQHACFDAIDAFLDNPPKIEPRIWLHALRYSRQALADEKARLQLSSFDDLLTRLARALQSEQGAMLAARIQQLYPVAMIDEFQDTDPLQYQIFSRIYQLVDSALFSASEQDESRSHAFALLMIGDPKQAIYAFRGADIFTYMQARQAVQAQYTLGTNWRSSQAMIDAVNTLFASAPKPFIYDDAIPFLPVSASDKGKQKYWTLNGKPQAALSCWLATSDAPISKGRYDQEMAEGCASQIHQWLVAGQQGQALLCAGEKQKAVTPGRIAVLVRTGREAQLVQQALAARNIASVYLSNRDSVFMQAEAADLYRILMAAHQPQDERLLRAAVATPLFAQSAQQLDQLNHDELAWEQVVHEFYGYRQQWRKHGVMPMLRLLMSHRGLAEQLLTQPNGERRLTDLLHLGELLQQASGELDSDSALLRWLREQMDNPNGQHEAQQLRLASEQDLVQIVTIHKSKGLEYDLVLVPFCASSRPVDEKQAVRQYHDPEQGLTFDLNRAEVALSQAEQERLAEDLRLLYVAVTRAVYGCVLGLAPLALGRSKKEANTALHLSAIGYLLQHGQAGDAALLEQSVAQLASHPHIESVDVPSDALSAWQPSHQPALVDAQRFAGEIERNWWLSSYSSLVKQGHQACFEQAGEELALIAPTQTEVASETLVAEEAELDRNIFNFPRGAQAGTMLHSIFEQIEFTAPMDDAHNQQVIAELLSQYQFEPEWQSVLSHMVATVLSTPLTQAGLSLNQLTPSQRLVEMEFLLPMQQLSAAPLSQICMADPLTATAMRQRGRIDFAPLKGMLKGFIDLVFEHQGRYYVLDWKSNHLGDDALHYHAQALDEAMIDHRYDLQYQLYSLALHRFLQSRLPDYDYEQHFGGVYYLFLRGMDGSSDHGVFYRRPSAHLVQSLDQFFATATLPATAAPSQLNLFGE</sequence>
<dbReference type="PANTHER" id="PTHR11070">
    <property type="entry name" value="UVRD / RECB / PCRA DNA HELICASE FAMILY MEMBER"/>
    <property type="match status" value="1"/>
</dbReference>
<dbReference type="Proteomes" id="UP000838672">
    <property type="component" value="Unassembled WGS sequence"/>
</dbReference>
<feature type="binding site" evidence="15">
    <location>
        <position position="1035"/>
    </location>
    <ligand>
        <name>Mg(2+)</name>
        <dbReference type="ChEBI" id="CHEBI:18420"/>
    </ligand>
</feature>
<reference evidence="20" key="1">
    <citation type="submission" date="2021-11" db="EMBL/GenBank/DDBJ databases">
        <authorList>
            <person name="Rodrigo-Torres L."/>
            <person name="Arahal R. D."/>
            <person name="Lucena T."/>
        </authorList>
    </citation>
    <scope>NUCLEOTIDE SEQUENCE</scope>
    <source>
        <strain evidence="20">CECT 7929</strain>
    </source>
</reference>
<keyword evidence="8 15" id="KW-0067">ATP-binding</keyword>
<comment type="function">
    <text evidence="15">A helicase/nuclease that prepares dsDNA breaks (DSB) for recombinational DNA repair. Binds to DSBs and unwinds DNA via a highly rapid and processive ATP-dependent bidirectional helicase activity. Unwinds dsDNA until it encounters a Chi (crossover hotspot instigator) sequence from the 3' direction. Cuts ssDNA a few nucleotides 3' to the Chi site. The properties and activities of the enzyme are changed at Chi. The Chi-altered holoenzyme produces a long 3'-ssDNA overhang and facilitates RecA-binding to the ssDNA for homologous DNA recombination and repair. Holoenzyme degrades any linearized DNA that is unable to undergo homologous recombination. In the holoenzyme this subunit contributes ATPase, 3'-5' helicase, exonuclease activity and loads RecA onto ssDNA.</text>
</comment>
<evidence type="ECO:0000256" key="8">
    <source>
        <dbReference type="ARBA" id="ARBA00022840"/>
    </source>
</evidence>
<evidence type="ECO:0000256" key="1">
    <source>
        <dbReference type="ARBA" id="ARBA00022722"/>
    </source>
</evidence>
<keyword evidence="12 15" id="KW-0413">Isomerase</keyword>
<keyword evidence="4 15" id="KW-0227">DNA damage</keyword>
<evidence type="ECO:0000256" key="4">
    <source>
        <dbReference type="ARBA" id="ARBA00022763"/>
    </source>
</evidence>
<keyword evidence="9 15" id="KW-0460">Magnesium</keyword>
<proteinExistence type="inferred from homology"/>
<comment type="domain">
    <text evidence="15">The C-terminal domain has nuclease activity and interacts with RecD. It interacts with RecA, facilitating its loading onto ssDNA.</text>
</comment>
<keyword evidence="10 15" id="KW-0238">DNA-binding</keyword>
<dbReference type="InterPro" id="IPR014017">
    <property type="entry name" value="DNA_helicase_UvrD-like_C"/>
</dbReference>
<dbReference type="SUPFAM" id="SSF52980">
    <property type="entry name" value="Restriction endonuclease-like"/>
    <property type="match status" value="1"/>
</dbReference>
<keyword evidence="7 15" id="KW-0269">Exonuclease</keyword>
<comment type="cofactor">
    <cofactor evidence="15">
        <name>Mg(2+)</name>
        <dbReference type="ChEBI" id="CHEBI:18420"/>
    </cofactor>
    <text evidence="15">Binds 1 Mg(2+) ion per subunit.</text>
</comment>
<dbReference type="Pfam" id="PF00580">
    <property type="entry name" value="UvrD-helicase"/>
    <property type="match status" value="1"/>
</dbReference>
<dbReference type="PROSITE" id="PS51217">
    <property type="entry name" value="UVRD_HELICASE_CTER"/>
    <property type="match status" value="1"/>
</dbReference>
<dbReference type="PROSITE" id="PS51198">
    <property type="entry name" value="UVRD_HELICASE_ATP_BIND"/>
    <property type="match status" value="1"/>
</dbReference>
<comment type="miscellaneous">
    <text evidence="15">In the RecBCD complex, RecB has a slow 3'-5' helicase, an exonuclease activity and loads RecA onto ssDNA, RecD has a fast 5'-3' helicase activity, while RecC stimulates the ATPase and processivity of the RecB helicase and contributes to recognition of the Chi site.</text>
</comment>
<comment type="similarity">
    <text evidence="15">Belongs to the helicase family. UvrD subfamily.</text>
</comment>
<evidence type="ECO:0000256" key="2">
    <source>
        <dbReference type="ARBA" id="ARBA00022723"/>
    </source>
</evidence>
<feature type="binding site" evidence="15">
    <location>
        <position position="1152"/>
    </location>
    <ligand>
        <name>Mg(2+)</name>
        <dbReference type="ChEBI" id="CHEBI:18420"/>
    </ligand>
</feature>
<comment type="caution">
    <text evidence="20">The sequence shown here is derived from an EMBL/GenBank/DDBJ whole genome shotgun (WGS) entry which is preliminary data.</text>
</comment>
<dbReference type="Gene3D" id="1.10.486.10">
    <property type="entry name" value="PCRA, domain 4"/>
    <property type="match status" value="1"/>
</dbReference>
<feature type="domain" description="UvrD-like helicase C-terminal" evidence="19">
    <location>
        <begin position="532"/>
        <end position="813"/>
    </location>
</feature>
<comment type="catalytic activity">
    <reaction evidence="13 15">
        <text>Couples ATP hydrolysis with the unwinding of duplex DNA by translocating in the 3'-5' direction.</text>
        <dbReference type="EC" id="5.6.2.4"/>
    </reaction>
</comment>
<evidence type="ECO:0000259" key="18">
    <source>
        <dbReference type="PROSITE" id="PS51198"/>
    </source>
</evidence>
<dbReference type="PANTHER" id="PTHR11070:SF23">
    <property type="entry name" value="RECBCD ENZYME SUBUNIT RECB"/>
    <property type="match status" value="1"/>
</dbReference>
<evidence type="ECO:0000313" key="21">
    <source>
        <dbReference type="Proteomes" id="UP000838672"/>
    </source>
</evidence>
<dbReference type="HAMAP" id="MF_01485">
    <property type="entry name" value="RecB"/>
    <property type="match status" value="1"/>
</dbReference>
<accession>A0ABM8ZVA2</accession>
<evidence type="ECO:0000256" key="17">
    <source>
        <dbReference type="SAM" id="MobiDB-lite"/>
    </source>
</evidence>
<evidence type="ECO:0000256" key="14">
    <source>
        <dbReference type="ARBA" id="ARBA00048988"/>
    </source>
</evidence>
<evidence type="ECO:0000256" key="10">
    <source>
        <dbReference type="ARBA" id="ARBA00023125"/>
    </source>
</evidence>
<protein>
    <recommendedName>
        <fullName evidence="15">RecBCD enzyme subunit RecB</fullName>
        <ecNumber evidence="15">3.1.11.5</ecNumber>
        <ecNumber evidence="15">5.6.2.4</ecNumber>
    </recommendedName>
    <alternativeName>
        <fullName evidence="15">DNA 3'-5' helicase subunit RecB</fullName>
    </alternativeName>
    <alternativeName>
        <fullName evidence="15">Exonuclease V subunit RecB</fullName>
        <shortName evidence="15">ExoV subunit RecB</shortName>
    </alternativeName>
    <alternativeName>
        <fullName evidence="15">Helicase/nuclease RecBCD subunit RecB</fullName>
    </alternativeName>
</protein>
<feature type="compositionally biased region" description="Low complexity" evidence="17">
    <location>
        <begin position="1"/>
        <end position="14"/>
    </location>
</feature>
<evidence type="ECO:0000256" key="3">
    <source>
        <dbReference type="ARBA" id="ARBA00022741"/>
    </source>
</evidence>
<keyword evidence="21" id="KW-1185">Reference proteome</keyword>
<dbReference type="InterPro" id="IPR014016">
    <property type="entry name" value="UvrD-like_ATP-bd"/>
</dbReference>
<dbReference type="InterPro" id="IPR011335">
    <property type="entry name" value="Restrct_endonuc-II-like"/>
</dbReference>
<feature type="region of interest" description="Nuclease activity, interacts with RecD and RecA" evidence="15">
    <location>
        <begin position="970"/>
        <end position="1275"/>
    </location>
</feature>
<dbReference type="InterPro" id="IPR027417">
    <property type="entry name" value="P-loop_NTPase"/>
</dbReference>
<keyword evidence="1 15" id="KW-0540">Nuclease</keyword>
<comment type="catalytic activity">
    <reaction evidence="14 15">
        <text>ATP + H2O = ADP + phosphate + H(+)</text>
        <dbReference type="Rhea" id="RHEA:13065"/>
        <dbReference type="ChEBI" id="CHEBI:15377"/>
        <dbReference type="ChEBI" id="CHEBI:15378"/>
        <dbReference type="ChEBI" id="CHEBI:30616"/>
        <dbReference type="ChEBI" id="CHEBI:43474"/>
        <dbReference type="ChEBI" id="CHEBI:456216"/>
        <dbReference type="EC" id="5.6.2.4"/>
    </reaction>
</comment>
<evidence type="ECO:0000313" key="20">
    <source>
        <dbReference type="EMBL" id="CAH0534268.1"/>
    </source>
</evidence>
<dbReference type="InterPro" id="IPR011604">
    <property type="entry name" value="PDDEXK-like_dom_sf"/>
</dbReference>
<comment type="catalytic activity">
    <reaction evidence="15">
        <text>Exonucleolytic cleavage (in the presence of ATP) in either 5'- to 3'- or 3'- to 5'-direction to yield 5'-phosphooligonucleotides.</text>
        <dbReference type="EC" id="3.1.11.5"/>
    </reaction>
</comment>
<dbReference type="Pfam" id="PF13361">
    <property type="entry name" value="UvrD_C"/>
    <property type="match status" value="1"/>
</dbReference>
<dbReference type="CDD" id="cd22352">
    <property type="entry name" value="RecB_C-like"/>
    <property type="match status" value="1"/>
</dbReference>
<dbReference type="GO" id="GO:0008854">
    <property type="term" value="F:exodeoxyribonuclease V activity"/>
    <property type="evidence" value="ECO:0007669"/>
    <property type="project" value="UniProtKB-EC"/>
</dbReference>
<dbReference type="EC" id="5.6.2.4" evidence="15"/>
<feature type="region of interest" description="Disordered" evidence="17">
    <location>
        <begin position="1"/>
        <end position="20"/>
    </location>
</feature>
<dbReference type="NCBIfam" id="TIGR00609">
    <property type="entry name" value="recB"/>
    <property type="match status" value="1"/>
</dbReference>
<keyword evidence="5 15" id="KW-0378">Hydrolase</keyword>
<dbReference type="Gene3D" id="3.90.320.10">
    <property type="match status" value="1"/>
</dbReference>
<feature type="active site" description="For nuclease activity" evidence="15">
    <location>
        <position position="1165"/>
    </location>
</feature>
<dbReference type="SUPFAM" id="SSF52540">
    <property type="entry name" value="P-loop containing nucleoside triphosphate hydrolases"/>
    <property type="match status" value="1"/>
</dbReference>
<dbReference type="Pfam" id="PF12705">
    <property type="entry name" value="PDDEXK_1"/>
    <property type="match status" value="1"/>
</dbReference>
<evidence type="ECO:0000256" key="16">
    <source>
        <dbReference type="PROSITE-ProRule" id="PRU00560"/>
    </source>
</evidence>
<feature type="binding site" evidence="15">
    <location>
        <position position="1165"/>
    </location>
    <ligand>
        <name>Mg(2+)</name>
        <dbReference type="ChEBI" id="CHEBI:18420"/>
    </ligand>
</feature>
<evidence type="ECO:0000256" key="12">
    <source>
        <dbReference type="ARBA" id="ARBA00023235"/>
    </source>
</evidence>
<organism evidence="20 21">
    <name type="scientific">Vibrio stylophorae</name>
    <dbReference type="NCBI Taxonomy" id="659351"/>
    <lineage>
        <taxon>Bacteria</taxon>
        <taxon>Pseudomonadati</taxon>
        <taxon>Pseudomonadota</taxon>
        <taxon>Gammaproteobacteria</taxon>
        <taxon>Vibrionales</taxon>
        <taxon>Vibrionaceae</taxon>
        <taxon>Vibrio</taxon>
    </lineage>
</organism>
<keyword evidence="11 15" id="KW-0234">DNA repair</keyword>
<evidence type="ECO:0000256" key="9">
    <source>
        <dbReference type="ARBA" id="ARBA00022842"/>
    </source>
</evidence>
<dbReference type="InterPro" id="IPR000212">
    <property type="entry name" value="DNA_helicase_UvrD/REP"/>
</dbReference>
<dbReference type="InterPro" id="IPR004586">
    <property type="entry name" value="RecB"/>
</dbReference>
<gene>
    <name evidence="15 20" type="primary">recB</name>
    <name evidence="20" type="ORF">VST7929_02184</name>
</gene>
<evidence type="ECO:0000256" key="7">
    <source>
        <dbReference type="ARBA" id="ARBA00022839"/>
    </source>
</evidence>
<evidence type="ECO:0000256" key="11">
    <source>
        <dbReference type="ARBA" id="ARBA00023204"/>
    </source>
</evidence>
<evidence type="ECO:0000256" key="6">
    <source>
        <dbReference type="ARBA" id="ARBA00022806"/>
    </source>
</evidence>
<evidence type="ECO:0000256" key="13">
    <source>
        <dbReference type="ARBA" id="ARBA00034617"/>
    </source>
</evidence>
<dbReference type="EC" id="3.1.11.5" evidence="15"/>
<feature type="domain" description="UvrD-like helicase ATP-binding" evidence="18">
    <location>
        <begin position="21"/>
        <end position="515"/>
    </location>
</feature>
<dbReference type="Gene3D" id="3.40.50.300">
    <property type="entry name" value="P-loop containing nucleotide triphosphate hydrolases"/>
    <property type="match status" value="2"/>
</dbReference>
<feature type="region of interest" description="DNA-binding and helicase activity, interacts with RecC" evidence="15">
    <location>
        <begin position="1"/>
        <end position="924"/>
    </location>
</feature>
<keyword evidence="2 15" id="KW-0479">Metal-binding</keyword>
<evidence type="ECO:0000256" key="15">
    <source>
        <dbReference type="HAMAP-Rule" id="MF_01485"/>
    </source>
</evidence>
<dbReference type="Gene3D" id="1.10.3170.10">
    <property type="entry name" value="Recbcd, chain B, domain 2"/>
    <property type="match status" value="1"/>
</dbReference>
<comment type="domain">
    <text evidence="15">The N-terminal DNA-binding domain is a ssDNA-dependent ATPase and has ATP-dependent 3'-5' helicase function. This domain interacts with RecC.</text>
</comment>
<keyword evidence="3 15" id="KW-0547">Nucleotide-binding</keyword>
<feature type="binding site" evidence="16">
    <location>
        <begin position="42"/>
        <end position="49"/>
    </location>
    <ligand>
        <name>ATP</name>
        <dbReference type="ChEBI" id="CHEBI:30616"/>
    </ligand>
</feature>
<comment type="subunit">
    <text evidence="15">Heterotrimer of RecB, RecC and RecD. All subunits contribute to DNA-binding. Interacts with RecA.</text>
</comment>
<dbReference type="EMBL" id="CAKLDI010000001">
    <property type="protein sequence ID" value="CAH0534268.1"/>
    <property type="molecule type" value="Genomic_DNA"/>
</dbReference>